<evidence type="ECO:0000259" key="1">
    <source>
        <dbReference type="Pfam" id="PF21821"/>
    </source>
</evidence>
<gene>
    <name evidence="2" type="ORF">SAMN04488054_105171</name>
</gene>
<protein>
    <recommendedName>
        <fullName evidence="1">Dit-like phage tail protein N-terminal domain-containing protein</fullName>
    </recommendedName>
</protein>
<reference evidence="2 3" key="1">
    <citation type="submission" date="2016-10" db="EMBL/GenBank/DDBJ databases">
        <authorList>
            <person name="de Groot N.N."/>
        </authorList>
    </citation>
    <scope>NUCLEOTIDE SEQUENCE [LARGE SCALE GENOMIC DNA]</scope>
    <source>
        <strain evidence="2 3">CGMCC 1.6134</strain>
    </source>
</reference>
<dbReference type="AlphaFoldDB" id="A0A1I4KQS5"/>
<evidence type="ECO:0000313" key="3">
    <source>
        <dbReference type="Proteomes" id="UP000199668"/>
    </source>
</evidence>
<evidence type="ECO:0000313" key="2">
    <source>
        <dbReference type="EMBL" id="SFL81142.1"/>
    </source>
</evidence>
<dbReference type="InterPro" id="IPR048494">
    <property type="entry name" value="Dit-like_N"/>
</dbReference>
<dbReference type="EMBL" id="FOTY01000005">
    <property type="protein sequence ID" value="SFL81142.1"/>
    <property type="molecule type" value="Genomic_DNA"/>
</dbReference>
<keyword evidence="3" id="KW-1185">Reference proteome</keyword>
<dbReference type="Pfam" id="PF21821">
    <property type="entry name" value="Dit_like"/>
    <property type="match status" value="1"/>
</dbReference>
<dbReference type="RefSeq" id="WP_090926261.1">
    <property type="nucleotide sequence ID" value="NZ_FOTY01000005.1"/>
</dbReference>
<sequence length="145" mass="16215">MPATLGTVRLDTVEQDEPEREAEITEYAVEKRADMTDHVRMKPQTIDISGVIVGPDAASRMVQLEKYQSSGEMIPYRHRIKRQQVLIQQFNSTHGTKVGNGLQFDITLREVTLAESSSVDLLSVDVSSQVKDIDNLGRQQTQEGS</sequence>
<dbReference type="Proteomes" id="UP000199668">
    <property type="component" value="Unassembled WGS sequence"/>
</dbReference>
<proteinExistence type="predicted"/>
<feature type="domain" description="Dit-like phage tail protein N-terminal" evidence="1">
    <location>
        <begin position="10"/>
        <end position="121"/>
    </location>
</feature>
<organism evidence="2 3">
    <name type="scientific">Salibacterium qingdaonense</name>
    <dbReference type="NCBI Taxonomy" id="266892"/>
    <lineage>
        <taxon>Bacteria</taxon>
        <taxon>Bacillati</taxon>
        <taxon>Bacillota</taxon>
        <taxon>Bacilli</taxon>
        <taxon>Bacillales</taxon>
        <taxon>Bacillaceae</taxon>
    </lineage>
</organism>
<dbReference type="OrthoDB" id="2969869at2"/>
<accession>A0A1I4KQS5</accession>
<dbReference type="STRING" id="266892.SAMN04488054_105171"/>
<name>A0A1I4KQS5_9BACI</name>